<accession>A0ACC0YP46</accession>
<name>A0ACC0YP46_9ROSI</name>
<dbReference type="EMBL" id="CM047741">
    <property type="protein sequence ID" value="KAJ0039130.1"/>
    <property type="molecule type" value="Genomic_DNA"/>
</dbReference>
<dbReference type="Proteomes" id="UP001163603">
    <property type="component" value="Chromosome 6"/>
</dbReference>
<proteinExistence type="predicted"/>
<reference evidence="2" key="1">
    <citation type="journal article" date="2023" name="G3 (Bethesda)">
        <title>Genome assembly and association tests identify interacting loci associated with vigor, precocity, and sex in interspecific pistachio rootstocks.</title>
        <authorList>
            <person name="Palmer W."/>
            <person name="Jacygrad E."/>
            <person name="Sagayaradj S."/>
            <person name="Cavanaugh K."/>
            <person name="Han R."/>
            <person name="Bertier L."/>
            <person name="Beede B."/>
            <person name="Kafkas S."/>
            <person name="Golino D."/>
            <person name="Preece J."/>
            <person name="Michelmore R."/>
        </authorList>
    </citation>
    <scope>NUCLEOTIDE SEQUENCE [LARGE SCALE GENOMIC DNA]</scope>
</reference>
<gene>
    <name evidence="1" type="ORF">Pint_22216</name>
</gene>
<evidence type="ECO:0000313" key="2">
    <source>
        <dbReference type="Proteomes" id="UP001163603"/>
    </source>
</evidence>
<comment type="caution">
    <text evidence="1">The sequence shown here is derived from an EMBL/GenBank/DDBJ whole genome shotgun (WGS) entry which is preliminary data.</text>
</comment>
<evidence type="ECO:0000313" key="1">
    <source>
        <dbReference type="EMBL" id="KAJ0039130.1"/>
    </source>
</evidence>
<protein>
    <submittedName>
        <fullName evidence="1">Uncharacterized protein</fullName>
    </submittedName>
</protein>
<keyword evidence="2" id="KW-1185">Reference proteome</keyword>
<organism evidence="1 2">
    <name type="scientific">Pistacia integerrima</name>
    <dbReference type="NCBI Taxonomy" id="434235"/>
    <lineage>
        <taxon>Eukaryota</taxon>
        <taxon>Viridiplantae</taxon>
        <taxon>Streptophyta</taxon>
        <taxon>Embryophyta</taxon>
        <taxon>Tracheophyta</taxon>
        <taxon>Spermatophyta</taxon>
        <taxon>Magnoliopsida</taxon>
        <taxon>eudicotyledons</taxon>
        <taxon>Gunneridae</taxon>
        <taxon>Pentapetalae</taxon>
        <taxon>rosids</taxon>
        <taxon>malvids</taxon>
        <taxon>Sapindales</taxon>
        <taxon>Anacardiaceae</taxon>
        <taxon>Pistacia</taxon>
    </lineage>
</organism>
<sequence length="802" mass="88296">MAGSYWLVMEVEVEAGTADEFSNSYLSATSIERWCVLAGRRWARLWRAIGGNSVGQLLAAVAVTLLLRVFSGPGPALLPDNESVVSDDDEQNDVAEDSDSGEAQADGEVVPVTIRWRNITCSLSDKSSKSVRFLLKDVSGEAKPGRLLAIMGPSGSGKTTLLNVLAGQIMSSPRLHLSGLLEVNGRPSSNKAYKFAFVRQEDLFFSQLTVRETLSLAAELQFPEISSVEERDEYVNGLLFKLGLVSCADSNVGDAKVRGISGGEKKRLSLACELIASPSVIFADEPTTGTCALCNSVLMIGLDSSLLLLLFYPVSDLAVVLARLDAFQAEKVMETLRQLAQDGHTVICSIHQPRGSVYSKFDDIVLLTDGALVYAGPARNEPLAYFSKFGYRCPDHVNPAEFLADLISIDYSSSESVYTSQKRIDALVEAFSQQSLTILYATPLNRREDSKNFKKLRKKTTVKKGGWWRQFWLLLRRAWMQLQLVDQASRDGPTNKVRARMSVASAIIFGSVFWKMGRSQTSIQDRMGLLQVAAINTAMAALTKTVGVFPKERAIVDRERAKGSYGLGPYLLSKLIAEIPVGAAFPLMFGAVLYPMARLHPSLSRFGRFCGIVTVESFAASAMGLTVGAMVPTTEAAMAVGPSLMTVFIVFGGYYVNAENTPIIFRWIPRVSLIRWAFQGLCINEFSGLQFDHQNSFDIQTGEQALERLSFGGSRIRDTVMAQSRILLFWYCTTYLLLEKNKPKYQQLEPPPLEEKEPKLQLEPLENDSTPPLEQVKSNQQLDPTPPPPPLDQVIPFILEGL</sequence>